<feature type="domain" description="INO80 complex subunit 3 N-terminal" evidence="2">
    <location>
        <begin position="21"/>
        <end position="88"/>
    </location>
</feature>
<evidence type="ECO:0000259" key="3">
    <source>
        <dbReference type="Pfam" id="PF24244"/>
    </source>
</evidence>
<sequence>MDGSPIKAEDGVVDRRSSGYKSWKKKYRKMRIVFDHKMQHGEELHKQEEKALATVKRLAVENDRLLDLLVEINNSPQIPPEKRIDVSLEPPADPKAPALPMDRQRALPKDRAMKHLEQLLADVPHTSYRASRDSHPAYTADLAATDGEAHPAAFLSADDVDDYIYDADVSLDPDAHLPTLAPRAHPGASPASHAHLKNPTSVTNWLRKHAPKIFLQDGETHGDGGDDADGHGHGASGHGHGGGR</sequence>
<protein>
    <submittedName>
        <fullName evidence="4">Uncharacterized protein</fullName>
    </submittedName>
</protein>
<dbReference type="Pfam" id="PF14612">
    <property type="entry name" value="Ino80_Iec3"/>
    <property type="match status" value="1"/>
</dbReference>
<evidence type="ECO:0000256" key="1">
    <source>
        <dbReference type="SAM" id="MobiDB-lite"/>
    </source>
</evidence>
<feature type="region of interest" description="Disordered" evidence="1">
    <location>
        <begin position="176"/>
        <end position="197"/>
    </location>
</feature>
<dbReference type="OrthoDB" id="4095124at2759"/>
<dbReference type="STRING" id="94208.A0A2S4L462"/>
<evidence type="ECO:0000259" key="2">
    <source>
        <dbReference type="Pfam" id="PF14612"/>
    </source>
</evidence>
<feature type="domain" description="INO80 complex subunit 3-like middle region" evidence="3">
    <location>
        <begin position="114"/>
        <end position="219"/>
    </location>
</feature>
<feature type="compositionally biased region" description="Gly residues" evidence="1">
    <location>
        <begin position="233"/>
        <end position="244"/>
    </location>
</feature>
<feature type="region of interest" description="Disordered" evidence="1">
    <location>
        <begin position="216"/>
        <end position="244"/>
    </location>
</feature>
<feature type="compositionally biased region" description="Low complexity" evidence="1">
    <location>
        <begin position="181"/>
        <end position="193"/>
    </location>
</feature>
<dbReference type="EMBL" id="PKSG01000268">
    <property type="protein sequence ID" value="POR37236.1"/>
    <property type="molecule type" value="Genomic_DNA"/>
</dbReference>
<dbReference type="Proteomes" id="UP000237481">
    <property type="component" value="Unassembled WGS sequence"/>
</dbReference>
<name>A0A2S4L462_9HYPO</name>
<dbReference type="GO" id="GO:0006338">
    <property type="term" value="P:chromatin remodeling"/>
    <property type="evidence" value="ECO:0007669"/>
    <property type="project" value="InterPro"/>
</dbReference>
<keyword evidence="5" id="KW-1185">Reference proteome</keyword>
<organism evidence="4 5">
    <name type="scientific">Tolypocladium paradoxum</name>
    <dbReference type="NCBI Taxonomy" id="94208"/>
    <lineage>
        <taxon>Eukaryota</taxon>
        <taxon>Fungi</taxon>
        <taxon>Dikarya</taxon>
        <taxon>Ascomycota</taxon>
        <taxon>Pezizomycotina</taxon>
        <taxon>Sordariomycetes</taxon>
        <taxon>Hypocreomycetidae</taxon>
        <taxon>Hypocreales</taxon>
        <taxon>Ophiocordycipitaceae</taxon>
        <taxon>Tolypocladium</taxon>
    </lineage>
</organism>
<feature type="region of interest" description="Disordered" evidence="1">
    <location>
        <begin position="81"/>
        <end position="100"/>
    </location>
</feature>
<evidence type="ECO:0000313" key="4">
    <source>
        <dbReference type="EMBL" id="POR37236.1"/>
    </source>
</evidence>
<dbReference type="Pfam" id="PF24244">
    <property type="entry name" value="Iec3-like_M"/>
    <property type="match status" value="1"/>
</dbReference>
<dbReference type="InterPro" id="IPR032742">
    <property type="entry name" value="Iec3_N"/>
</dbReference>
<dbReference type="GO" id="GO:0031011">
    <property type="term" value="C:Ino80 complex"/>
    <property type="evidence" value="ECO:0007669"/>
    <property type="project" value="InterPro"/>
</dbReference>
<dbReference type="InterPro" id="IPR055449">
    <property type="entry name" value="Iec3-like_M"/>
</dbReference>
<accession>A0A2S4L462</accession>
<feature type="compositionally biased region" description="Basic and acidic residues" evidence="1">
    <location>
        <begin position="218"/>
        <end position="232"/>
    </location>
</feature>
<proteinExistence type="predicted"/>
<dbReference type="AlphaFoldDB" id="A0A2S4L462"/>
<reference evidence="4 5" key="1">
    <citation type="submission" date="2018-01" db="EMBL/GenBank/DDBJ databases">
        <title>Harnessing the power of phylogenomics to disentangle the directionality and signatures of interkingdom host jumping in the parasitic fungal genus Tolypocladium.</title>
        <authorList>
            <person name="Quandt C.A."/>
            <person name="Patterson W."/>
            <person name="Spatafora J.W."/>
        </authorList>
    </citation>
    <scope>NUCLEOTIDE SEQUENCE [LARGE SCALE GENOMIC DNA]</scope>
    <source>
        <strain evidence="4 5">NRBC 100945</strain>
    </source>
</reference>
<gene>
    <name evidence="4" type="ORF">TPAR_02538</name>
</gene>
<comment type="caution">
    <text evidence="4">The sequence shown here is derived from an EMBL/GenBank/DDBJ whole genome shotgun (WGS) entry which is preliminary data.</text>
</comment>
<evidence type="ECO:0000313" key="5">
    <source>
        <dbReference type="Proteomes" id="UP000237481"/>
    </source>
</evidence>
<feature type="non-terminal residue" evidence="4">
    <location>
        <position position="244"/>
    </location>
</feature>